<sequence>MRRLARTLFLHGPLRDAEVRALVLPKDKASLWDPALPASARGAVLPAQAKGFELTYPAVFSTPPGLGNETLGGAGFSAAEDLALEAEMPVPLPRPGKLLKGVVLAGASQDAVERLTHLFGADAVVAPVAVQAVVPHPLPGAAVAAATAAATAATAAATAVEAAPVVQSGALPQVLTQLVGPLAPYLVDSLLAKQPPLAPESKLRLRLDAWMLRPHPQLLADVSEMLRIAKESSLSLRKWHLHTWHPEARAVLLRELASAVATLDTAPPPSDRSPTAVRA</sequence>
<evidence type="ECO:0000313" key="2">
    <source>
        <dbReference type="Proteomes" id="UP000054408"/>
    </source>
</evidence>
<dbReference type="AlphaFoldDB" id="A0A0L0DEE6"/>
<accession>A0A0L0DEE6</accession>
<name>A0A0L0DEE6_THETB</name>
<dbReference type="GeneID" id="25560517"/>
<organism evidence="1 2">
    <name type="scientific">Thecamonas trahens ATCC 50062</name>
    <dbReference type="NCBI Taxonomy" id="461836"/>
    <lineage>
        <taxon>Eukaryota</taxon>
        <taxon>Apusozoa</taxon>
        <taxon>Apusomonadida</taxon>
        <taxon>Apusomonadidae</taxon>
        <taxon>Thecamonas</taxon>
    </lineage>
</organism>
<gene>
    <name evidence="1" type="ORF">AMSG_00726</name>
</gene>
<reference evidence="1 2" key="1">
    <citation type="submission" date="2010-05" db="EMBL/GenBank/DDBJ databases">
        <title>The Genome Sequence of Thecamonas trahens ATCC 50062.</title>
        <authorList>
            <consortium name="The Broad Institute Genome Sequencing Platform"/>
            <person name="Russ C."/>
            <person name="Cuomo C."/>
            <person name="Shea T."/>
            <person name="Young S.K."/>
            <person name="Zeng Q."/>
            <person name="Koehrsen M."/>
            <person name="Haas B."/>
            <person name="Borodovsky M."/>
            <person name="Guigo R."/>
            <person name="Alvarado L."/>
            <person name="Berlin A."/>
            <person name="Bochicchio J."/>
            <person name="Borenstein D."/>
            <person name="Chapman S."/>
            <person name="Chen Z."/>
            <person name="Freedman E."/>
            <person name="Gellesch M."/>
            <person name="Goldberg J."/>
            <person name="Griggs A."/>
            <person name="Gujja S."/>
            <person name="Heilman E."/>
            <person name="Heiman D."/>
            <person name="Hepburn T."/>
            <person name="Howarth C."/>
            <person name="Jen D."/>
            <person name="Larson L."/>
            <person name="Mehta T."/>
            <person name="Park D."/>
            <person name="Pearson M."/>
            <person name="Roberts A."/>
            <person name="Saif S."/>
            <person name="Shenoy N."/>
            <person name="Sisk P."/>
            <person name="Stolte C."/>
            <person name="Sykes S."/>
            <person name="Thomson T."/>
            <person name="Walk T."/>
            <person name="White J."/>
            <person name="Yandava C."/>
            <person name="Burger G."/>
            <person name="Gray M.W."/>
            <person name="Holland P.W.H."/>
            <person name="King N."/>
            <person name="Lang F.B.F."/>
            <person name="Roger A.J."/>
            <person name="Ruiz-Trillo I."/>
            <person name="Lander E."/>
            <person name="Nusbaum C."/>
        </authorList>
    </citation>
    <scope>NUCLEOTIDE SEQUENCE [LARGE SCALE GENOMIC DNA]</scope>
    <source>
        <strain evidence="1 2">ATCC 50062</strain>
    </source>
</reference>
<protein>
    <submittedName>
        <fullName evidence="1">Uncharacterized protein</fullName>
    </submittedName>
</protein>
<dbReference type="Proteomes" id="UP000054408">
    <property type="component" value="Unassembled WGS sequence"/>
</dbReference>
<evidence type="ECO:0000313" key="1">
    <source>
        <dbReference type="EMBL" id="KNC50565.1"/>
    </source>
</evidence>
<keyword evidence="2" id="KW-1185">Reference proteome</keyword>
<dbReference type="RefSeq" id="XP_013762455.1">
    <property type="nucleotide sequence ID" value="XM_013907001.1"/>
</dbReference>
<proteinExistence type="predicted"/>
<dbReference type="EMBL" id="GL349435">
    <property type="protein sequence ID" value="KNC50565.1"/>
    <property type="molecule type" value="Genomic_DNA"/>
</dbReference>